<evidence type="ECO:0000256" key="1">
    <source>
        <dbReference type="ARBA" id="ARBA00013260"/>
    </source>
</evidence>
<proteinExistence type="predicted"/>
<dbReference type="GO" id="GO:0004045">
    <property type="term" value="F:peptidyl-tRNA hydrolase activity"/>
    <property type="evidence" value="ECO:0007669"/>
    <property type="project" value="UniProtKB-EC"/>
</dbReference>
<dbReference type="Pfam" id="PF01981">
    <property type="entry name" value="PTH2"/>
    <property type="match status" value="1"/>
</dbReference>
<comment type="catalytic activity">
    <reaction evidence="3">
        <text>an N-acyl-L-alpha-aminoacyl-tRNA + H2O = an N-acyl-L-amino acid + a tRNA + H(+)</text>
        <dbReference type="Rhea" id="RHEA:54448"/>
        <dbReference type="Rhea" id="RHEA-COMP:10123"/>
        <dbReference type="Rhea" id="RHEA-COMP:13883"/>
        <dbReference type="ChEBI" id="CHEBI:15377"/>
        <dbReference type="ChEBI" id="CHEBI:15378"/>
        <dbReference type="ChEBI" id="CHEBI:59874"/>
        <dbReference type="ChEBI" id="CHEBI:78442"/>
        <dbReference type="ChEBI" id="CHEBI:138191"/>
        <dbReference type="EC" id="3.1.1.29"/>
    </reaction>
</comment>
<accession>A0A2H9TPW7</accession>
<dbReference type="EC" id="3.1.1.29" evidence="1"/>
<organism evidence="4 5">
    <name type="scientific">Paramicrosporidium saccamoebae</name>
    <dbReference type="NCBI Taxonomy" id="1246581"/>
    <lineage>
        <taxon>Eukaryota</taxon>
        <taxon>Fungi</taxon>
        <taxon>Fungi incertae sedis</taxon>
        <taxon>Cryptomycota</taxon>
        <taxon>Cryptomycota incertae sedis</taxon>
        <taxon>Paramicrosporidium</taxon>
    </lineage>
</organism>
<reference evidence="4 5" key="1">
    <citation type="submission" date="2016-10" db="EMBL/GenBank/DDBJ databases">
        <title>The genome of Paramicrosporidium saccamoebae is the missing link in understanding Cryptomycota and Microsporidia evolution.</title>
        <authorList>
            <person name="Quandt C.A."/>
            <person name="Beaudet D."/>
            <person name="Corsaro D."/>
            <person name="Michel R."/>
            <person name="Corradi N."/>
            <person name="James T."/>
        </authorList>
    </citation>
    <scope>NUCLEOTIDE SEQUENCE [LARGE SCALE GENOMIC DNA]</scope>
    <source>
        <strain evidence="4 5">KSL3</strain>
    </source>
</reference>
<evidence type="ECO:0000256" key="2">
    <source>
        <dbReference type="ARBA" id="ARBA00022801"/>
    </source>
</evidence>
<gene>
    <name evidence="4" type="ORF">PSACC_00427</name>
</gene>
<dbReference type="Proteomes" id="UP000240830">
    <property type="component" value="Unassembled WGS sequence"/>
</dbReference>
<evidence type="ECO:0000256" key="3">
    <source>
        <dbReference type="ARBA" id="ARBA00048707"/>
    </source>
</evidence>
<dbReference type="InterPro" id="IPR002833">
    <property type="entry name" value="PTH2"/>
</dbReference>
<dbReference type="SUPFAM" id="SSF102462">
    <property type="entry name" value="Peptidyl-tRNA hydrolase II"/>
    <property type="match status" value="1"/>
</dbReference>
<comment type="caution">
    <text evidence="4">The sequence shown here is derived from an EMBL/GenBank/DDBJ whole genome shotgun (WGS) entry which is preliminary data.</text>
</comment>
<evidence type="ECO:0000313" key="4">
    <source>
        <dbReference type="EMBL" id="PJF19797.1"/>
    </source>
</evidence>
<evidence type="ECO:0000313" key="5">
    <source>
        <dbReference type="Proteomes" id="UP000240830"/>
    </source>
</evidence>
<dbReference type="AlphaFoldDB" id="A0A2H9TPW7"/>
<keyword evidence="5" id="KW-1185">Reference proteome</keyword>
<dbReference type="PANTHER" id="PTHR46194:SF1">
    <property type="entry name" value="PEPTIDYL-TRNA HYDROLASE PTRHD1-RELATED"/>
    <property type="match status" value="1"/>
</dbReference>
<dbReference type="OrthoDB" id="201213at2759"/>
<name>A0A2H9TPW7_9FUNG</name>
<dbReference type="Gene3D" id="3.40.1490.10">
    <property type="entry name" value="Bit1"/>
    <property type="match status" value="1"/>
</dbReference>
<keyword evidence="2" id="KW-0378">Hydrolase</keyword>
<protein>
    <recommendedName>
        <fullName evidence="1">peptidyl-tRNA hydrolase</fullName>
        <ecNumber evidence="1">3.1.1.29</ecNumber>
    </recommendedName>
</protein>
<dbReference type="EMBL" id="MTSL01000041">
    <property type="protein sequence ID" value="PJF19797.1"/>
    <property type="molecule type" value="Genomic_DNA"/>
</dbReference>
<dbReference type="InterPro" id="IPR042237">
    <property type="entry name" value="PTRHD1"/>
</dbReference>
<dbReference type="InterPro" id="IPR023476">
    <property type="entry name" value="Pep_tRNA_hydro_II_dom_sf"/>
</dbReference>
<dbReference type="PANTHER" id="PTHR46194">
    <property type="entry name" value="PEPTIDYL-TRNA HYDROLASE PTRHD1-RELATED"/>
    <property type="match status" value="1"/>
</dbReference>
<sequence length="126" mass="14187">MTKLVQYVILNNAVMTGTSGWFQIGKFLGWGTGEIATQACHACVAAISTFAHLPDTQKYISPECIQSMTKTTSDAEFRTTLDTLNKAGIEHYCWTEQPENTMTCIALRPYEKSTVSRYLRQLNLQR</sequence>